<proteinExistence type="predicted"/>
<reference evidence="2 3" key="1">
    <citation type="submission" date="2019-10" db="EMBL/GenBank/DDBJ databases">
        <title>Whole genome shotgun sequence of Streptomyces angustmyceticus NBRC 3934.</title>
        <authorList>
            <person name="Hosoyama A."/>
            <person name="Ichikawa N."/>
            <person name="Kimura A."/>
            <person name="Kitahashi Y."/>
            <person name="Komaki H."/>
            <person name="Uohara A."/>
        </authorList>
    </citation>
    <scope>NUCLEOTIDE SEQUENCE [LARGE SCALE GENOMIC DNA]</scope>
    <source>
        <strain evidence="2 3">NBRC 3934</strain>
    </source>
</reference>
<organism evidence="2 3">
    <name type="scientific">Streptomyces angustmyceticus</name>
    <dbReference type="NCBI Taxonomy" id="285578"/>
    <lineage>
        <taxon>Bacteria</taxon>
        <taxon>Bacillati</taxon>
        <taxon>Actinomycetota</taxon>
        <taxon>Actinomycetes</taxon>
        <taxon>Kitasatosporales</taxon>
        <taxon>Streptomycetaceae</taxon>
        <taxon>Streptomyces</taxon>
    </lineage>
</organism>
<dbReference type="Proteomes" id="UP000325598">
    <property type="component" value="Unassembled WGS sequence"/>
</dbReference>
<feature type="compositionally biased region" description="Low complexity" evidence="1">
    <location>
        <begin position="49"/>
        <end position="73"/>
    </location>
</feature>
<name>A0A5J4LCG6_9ACTN</name>
<gene>
    <name evidence="2" type="ORF">San01_23790</name>
</gene>
<evidence type="ECO:0000256" key="1">
    <source>
        <dbReference type="SAM" id="MobiDB-lite"/>
    </source>
</evidence>
<evidence type="ECO:0000313" key="2">
    <source>
        <dbReference type="EMBL" id="GES29892.1"/>
    </source>
</evidence>
<comment type="caution">
    <text evidence="2">The sequence shown here is derived from an EMBL/GenBank/DDBJ whole genome shotgun (WGS) entry which is preliminary data.</text>
</comment>
<dbReference type="EMBL" id="BLAG01000007">
    <property type="protein sequence ID" value="GES29892.1"/>
    <property type="molecule type" value="Genomic_DNA"/>
</dbReference>
<keyword evidence="3" id="KW-1185">Reference proteome</keyword>
<dbReference type="AlphaFoldDB" id="A0A5J4LCG6"/>
<evidence type="ECO:0000313" key="3">
    <source>
        <dbReference type="Proteomes" id="UP000325598"/>
    </source>
</evidence>
<accession>A0A5J4LCG6</accession>
<sequence>MIATIYNDHRAVIRDLLGESMRALTSAGAALAAVGLSLGLASAPASATPTAPAVSGTSQPSLSAAPAAKAPPKSGKDSIKCNDTNARVNFSWKTGWESTTVYYNNHCLGGTRTTAAFEFYNGGSTPFYKCVTFQGDAQGKYKFAHINEIMDVSKDTKKCKKN</sequence>
<protein>
    <submittedName>
        <fullName evidence="2">Uncharacterized protein</fullName>
    </submittedName>
</protein>
<feature type="region of interest" description="Disordered" evidence="1">
    <location>
        <begin position="49"/>
        <end position="78"/>
    </location>
</feature>